<evidence type="ECO:0000313" key="3">
    <source>
        <dbReference type="Proteomes" id="UP000266673"/>
    </source>
</evidence>
<evidence type="ECO:0000259" key="1">
    <source>
        <dbReference type="PROSITE" id="PS51886"/>
    </source>
</evidence>
<organism evidence="2 3">
    <name type="scientific">Gigaspora rosea</name>
    <dbReference type="NCBI Taxonomy" id="44941"/>
    <lineage>
        <taxon>Eukaryota</taxon>
        <taxon>Fungi</taxon>
        <taxon>Fungi incertae sedis</taxon>
        <taxon>Mucoromycota</taxon>
        <taxon>Glomeromycotina</taxon>
        <taxon>Glomeromycetes</taxon>
        <taxon>Diversisporales</taxon>
        <taxon>Gigasporaceae</taxon>
        <taxon>Gigaspora</taxon>
    </lineage>
</organism>
<evidence type="ECO:0000313" key="2">
    <source>
        <dbReference type="EMBL" id="RIB00200.1"/>
    </source>
</evidence>
<feature type="domain" description="TLDc" evidence="1">
    <location>
        <begin position="93"/>
        <end position="260"/>
    </location>
</feature>
<comment type="caution">
    <text evidence="2">The sequence shown here is derived from an EMBL/GenBank/DDBJ whole genome shotgun (WGS) entry which is preliminary data.</text>
</comment>
<reference evidence="2 3" key="1">
    <citation type="submission" date="2018-06" db="EMBL/GenBank/DDBJ databases">
        <title>Comparative genomics reveals the genomic features of Rhizophagus irregularis, R. cerebriforme, R. diaphanum and Gigaspora rosea, and their symbiotic lifestyle signature.</title>
        <authorList>
            <person name="Morin E."/>
            <person name="San Clemente H."/>
            <person name="Chen E.C.H."/>
            <person name="De La Providencia I."/>
            <person name="Hainaut M."/>
            <person name="Kuo A."/>
            <person name="Kohler A."/>
            <person name="Murat C."/>
            <person name="Tang N."/>
            <person name="Roy S."/>
            <person name="Loubradou J."/>
            <person name="Henrissat B."/>
            <person name="Grigoriev I.V."/>
            <person name="Corradi N."/>
            <person name="Roux C."/>
            <person name="Martin F.M."/>
        </authorList>
    </citation>
    <scope>NUCLEOTIDE SEQUENCE [LARGE SCALE GENOMIC DNA]</scope>
    <source>
        <strain evidence="2 3">DAOM 194757</strain>
    </source>
</reference>
<dbReference type="EMBL" id="QKWP01004872">
    <property type="protein sequence ID" value="RIB00200.1"/>
    <property type="molecule type" value="Genomic_DNA"/>
</dbReference>
<dbReference type="InterPro" id="IPR006571">
    <property type="entry name" value="TLDc_dom"/>
</dbReference>
<dbReference type="Proteomes" id="UP000266673">
    <property type="component" value="Unassembled WGS sequence"/>
</dbReference>
<keyword evidence="3" id="KW-1185">Reference proteome</keyword>
<proteinExistence type="predicted"/>
<dbReference type="PROSITE" id="PS51886">
    <property type="entry name" value="TLDC"/>
    <property type="match status" value="1"/>
</dbReference>
<dbReference type="AlphaFoldDB" id="A0A397TQE8"/>
<accession>A0A397TQE8</accession>
<dbReference type="OrthoDB" id="5430411at2759"/>
<protein>
    <recommendedName>
        <fullName evidence="1">TLDc domain-containing protein</fullName>
    </recommendedName>
</protein>
<gene>
    <name evidence="2" type="ORF">C2G38_2235180</name>
</gene>
<dbReference type="Pfam" id="PF07534">
    <property type="entry name" value="TLD"/>
    <property type="match status" value="1"/>
</dbReference>
<name>A0A397TQE8_9GLOM</name>
<sequence length="260" mass="29939">MIVACELILEELDKYLETFLIESNAHWLRLHFNLFDSEEFTSFQENALVSSIERDDLQMEEVKIWNYIIKWGIAQNPGLSSNPEDWSNENFLALKSTLKNSEIASWIDKKAISILWIIIYGFKLLLRGSRDGFTRDSFWNLCDKQKNLVIVIKVKDTDEILGGYNPVGWDKMLNSYKSCEESFTFSLKNGAVQTSILSRVKSTHDAIYSFENSGPGFMVVCLCINPIKMIDVTATITLHIMTNELERNLLMIIIHVHTLQ</sequence>